<keyword evidence="2" id="KW-1185">Reference proteome</keyword>
<organism evidence="1 2">
    <name type="scientific">Agrococcus terreus</name>
    <dbReference type="NCBI Taxonomy" id="574649"/>
    <lineage>
        <taxon>Bacteria</taxon>
        <taxon>Bacillati</taxon>
        <taxon>Actinomycetota</taxon>
        <taxon>Actinomycetes</taxon>
        <taxon>Micrococcales</taxon>
        <taxon>Microbacteriaceae</taxon>
        <taxon>Agrococcus</taxon>
    </lineage>
</organism>
<gene>
    <name evidence="1" type="ORF">GCM10010968_13750</name>
</gene>
<evidence type="ECO:0000313" key="1">
    <source>
        <dbReference type="EMBL" id="GGN83212.1"/>
    </source>
</evidence>
<name>A0ABQ2KLB8_9MICO</name>
<protein>
    <submittedName>
        <fullName evidence="1">Uncharacterized protein</fullName>
    </submittedName>
</protein>
<dbReference type="Proteomes" id="UP000626982">
    <property type="component" value="Unassembled WGS sequence"/>
</dbReference>
<sequence length="39" mass="4385">MRRWLITTIVTALAGFVANKLADRSDRGRSGGRGRGRRR</sequence>
<reference evidence="2" key="1">
    <citation type="journal article" date="2019" name="Int. J. Syst. Evol. Microbiol.">
        <title>The Global Catalogue of Microorganisms (GCM) 10K type strain sequencing project: providing services to taxonomists for standard genome sequencing and annotation.</title>
        <authorList>
            <consortium name="The Broad Institute Genomics Platform"/>
            <consortium name="The Broad Institute Genome Sequencing Center for Infectious Disease"/>
            <person name="Wu L."/>
            <person name="Ma J."/>
        </authorList>
    </citation>
    <scope>NUCLEOTIDE SEQUENCE [LARGE SCALE GENOMIC DNA]</scope>
    <source>
        <strain evidence="2">CGMCC 1.6960</strain>
    </source>
</reference>
<evidence type="ECO:0000313" key="2">
    <source>
        <dbReference type="Proteomes" id="UP000626982"/>
    </source>
</evidence>
<proteinExistence type="predicted"/>
<dbReference type="EMBL" id="BMLM01000001">
    <property type="protein sequence ID" value="GGN83212.1"/>
    <property type="molecule type" value="Genomic_DNA"/>
</dbReference>
<accession>A0ABQ2KLB8</accession>
<comment type="caution">
    <text evidence="1">The sequence shown here is derived from an EMBL/GenBank/DDBJ whole genome shotgun (WGS) entry which is preliminary data.</text>
</comment>